<dbReference type="SUPFAM" id="SSF56925">
    <property type="entry name" value="OMPA-like"/>
    <property type="match status" value="1"/>
</dbReference>
<proteinExistence type="predicted"/>
<evidence type="ECO:0000313" key="4">
    <source>
        <dbReference type="Proteomes" id="UP001166947"/>
    </source>
</evidence>
<organism evidence="3 4">
    <name type="scientific">Neisseria montereyensis</name>
    <dbReference type="NCBI Taxonomy" id="2973938"/>
    <lineage>
        <taxon>Bacteria</taxon>
        <taxon>Pseudomonadati</taxon>
        <taxon>Pseudomonadota</taxon>
        <taxon>Betaproteobacteria</taxon>
        <taxon>Neisseriales</taxon>
        <taxon>Neisseriaceae</taxon>
        <taxon>Neisseria</taxon>
    </lineage>
</organism>
<dbReference type="Proteomes" id="UP001166947">
    <property type="component" value="Unassembled WGS sequence"/>
</dbReference>
<comment type="caution">
    <text evidence="3">The sequence shown here is derived from an EMBL/GenBank/DDBJ whole genome shotgun (WGS) entry which is preliminary data.</text>
</comment>
<dbReference type="InterPro" id="IPR011250">
    <property type="entry name" value="OMP/PagP_B-barrel"/>
</dbReference>
<comment type="subcellular location">
    <subcellularLocation>
        <location evidence="1">Cell outer membrane</location>
    </subcellularLocation>
</comment>
<reference evidence="3" key="2">
    <citation type="journal article" date="2023" name="Curr. Microbiol.">
        <title>Neisseria montereyensis sp. nov., Isolated from Oropharynx of California Sea Lion (Zalophus californianus): Genomic, Phylogenetic, and Phenotypic Study.</title>
        <authorList>
            <person name="Volokhov D.V."/>
            <person name="Zagorodnyaya T.A."/>
            <person name="Furtak V.A."/>
            <person name="Nattanmai G."/>
            <person name="Randall L."/>
            <person name="Jose S."/>
            <person name="Gao Y."/>
            <person name="Gulland F.M."/>
            <person name="Eisenberg T."/>
            <person name="Delmonte P."/>
            <person name="Blom J."/>
            <person name="Mitchell K.K."/>
        </authorList>
    </citation>
    <scope>NUCLEOTIDE SEQUENCE</scope>
    <source>
        <strain evidence="3">CSL10203-ORH2</strain>
    </source>
</reference>
<evidence type="ECO:0000313" key="3">
    <source>
        <dbReference type="EMBL" id="MCS4534478.1"/>
    </source>
</evidence>
<dbReference type="EMBL" id="JANUXW010000009">
    <property type="protein sequence ID" value="MCS4534478.1"/>
    <property type="molecule type" value="Genomic_DNA"/>
</dbReference>
<protein>
    <submittedName>
        <fullName evidence="3">Factor H binding family protein</fullName>
    </submittedName>
</protein>
<keyword evidence="4" id="KW-1185">Reference proteome</keyword>
<sequence length="272" mass="29663">MAAIGCALLLSACGSGGGNGNALNTGSTNTATPRLNEIEIQSQFENRITESYVVIDGRRYQIGDKMDISQLPQGLTVQPLEVTVKNIQDGTEVEKYTGEMRIYKQNYSVIAQRYYDKSHSLTNPNAQPRLAEYALTDPFWSSTPLANLPQQGNYTYKGLAIGAKEQGNLEYTVNFDQRTGSGTITGFKESGTISLLPSRIKEIKDDVSTTFSGIEGVATAESKKFSEGDYRLGFAGPAAEEIIGDVIINPDHAQLKPNEQPSYIEIDFAGKR</sequence>
<dbReference type="Pfam" id="PF08794">
    <property type="entry name" value="FHBP_C"/>
    <property type="match status" value="1"/>
</dbReference>
<dbReference type="RefSeq" id="WP_259292242.1">
    <property type="nucleotide sequence ID" value="NZ_JANUXW010000009.1"/>
</dbReference>
<gene>
    <name evidence="3" type="ORF">NXS09_09245</name>
</gene>
<name>A0ABT2FE47_9NEIS</name>
<evidence type="ECO:0000256" key="1">
    <source>
        <dbReference type="ARBA" id="ARBA00004442"/>
    </source>
</evidence>
<reference evidence="3" key="1">
    <citation type="submission" date="2022-08" db="EMBL/GenBank/DDBJ databases">
        <authorList>
            <person name="Volokhov D.V."/>
            <person name="Furtak V.A."/>
            <person name="Zagorodnyaya T.A."/>
        </authorList>
    </citation>
    <scope>NUCLEOTIDE SEQUENCE</scope>
    <source>
        <strain evidence="3">CSL10203-ORH2</strain>
    </source>
</reference>
<feature type="domain" description="Factor H binding protein-like C-terminal" evidence="2">
    <location>
        <begin position="147"/>
        <end position="246"/>
    </location>
</feature>
<evidence type="ECO:0000259" key="2">
    <source>
        <dbReference type="Pfam" id="PF08794"/>
    </source>
</evidence>
<dbReference type="Gene3D" id="2.40.160.90">
    <property type="match status" value="1"/>
</dbReference>
<accession>A0ABT2FE47</accession>
<dbReference type="InterPro" id="IPR014902">
    <property type="entry name" value="FHBP-like_C"/>
</dbReference>